<dbReference type="Proteomes" id="UP000181981">
    <property type="component" value="Unassembled WGS sequence"/>
</dbReference>
<dbReference type="Proteomes" id="UP000023772">
    <property type="component" value="Chromosome"/>
</dbReference>
<reference evidence="1 4" key="1">
    <citation type="submission" date="2014-03" db="EMBL/GenBank/DDBJ databases">
        <title>Complete genome sequence of a deeply braunched marine Bacteroidia bacterium Draconibacterium orientale type strain FH5T.</title>
        <authorList>
            <person name="Li X."/>
            <person name="Wang X."/>
            <person name="Xie Z."/>
            <person name="Du Z."/>
            <person name="Chen G."/>
        </authorList>
    </citation>
    <scope>NUCLEOTIDE SEQUENCE [LARGE SCALE GENOMIC DNA]</scope>
    <source>
        <strain evidence="1 4">FH5</strain>
    </source>
</reference>
<dbReference type="KEGG" id="dori:FH5T_03660"/>
<keyword evidence="4" id="KW-1185">Reference proteome</keyword>
<organism evidence="3 5">
    <name type="scientific">Draconibacterium orientale</name>
    <dbReference type="NCBI Taxonomy" id="1168034"/>
    <lineage>
        <taxon>Bacteria</taxon>
        <taxon>Pseudomonadati</taxon>
        <taxon>Bacteroidota</taxon>
        <taxon>Bacteroidia</taxon>
        <taxon>Marinilabiliales</taxon>
        <taxon>Prolixibacteraceae</taxon>
        <taxon>Draconibacterium</taxon>
    </lineage>
</organism>
<evidence type="ECO:0000313" key="5">
    <source>
        <dbReference type="Proteomes" id="UP000181981"/>
    </source>
</evidence>
<dbReference type="AlphaFoldDB" id="X5DF67"/>
<gene>
    <name evidence="1" type="ORF">FH5T_03660</name>
    <name evidence="2" type="ORF">FH5T_03690</name>
    <name evidence="3" type="ORF">SAMN05444285_1714</name>
</gene>
<dbReference type="KEGG" id="dori:FH5T_03690"/>
<sequence length="74" mass="8388">MKKGLYNKPKTRKPILSPYNPDSQMVILEMELYKPLINSEIKTKHSVQQSVNLIRVGVVVETATFQSNTAKSLI</sequence>
<evidence type="ECO:0000313" key="3">
    <source>
        <dbReference type="EMBL" id="SEU16767.1"/>
    </source>
</evidence>
<reference evidence="3 5" key="2">
    <citation type="submission" date="2016-10" db="EMBL/GenBank/DDBJ databases">
        <authorList>
            <person name="de Groot N.N."/>
        </authorList>
    </citation>
    <scope>NUCLEOTIDE SEQUENCE [LARGE SCALE GENOMIC DNA]</scope>
    <source>
        <strain evidence="3 5">DSM 25947</strain>
    </source>
</reference>
<proteinExistence type="predicted"/>
<name>X5DF67_9BACT</name>
<dbReference type="EMBL" id="FOHT01000071">
    <property type="protein sequence ID" value="SEU16767.1"/>
    <property type="molecule type" value="Genomic_DNA"/>
</dbReference>
<dbReference type="HOGENOM" id="CLU_2681848_0_0_10"/>
<accession>X5DF67</accession>
<evidence type="ECO:0000313" key="2">
    <source>
        <dbReference type="EMBL" id="AHW61553.1"/>
    </source>
</evidence>
<dbReference type="EMBL" id="CP007451">
    <property type="protein sequence ID" value="AHW61551.1"/>
    <property type="molecule type" value="Genomic_DNA"/>
</dbReference>
<evidence type="ECO:0000313" key="4">
    <source>
        <dbReference type="Proteomes" id="UP000023772"/>
    </source>
</evidence>
<protein>
    <submittedName>
        <fullName evidence="3">Uncharacterized protein</fullName>
    </submittedName>
</protein>
<dbReference type="STRING" id="1168034.FH5T_03660"/>
<dbReference type="EMBL" id="CP007451">
    <property type="protein sequence ID" value="AHW61553.1"/>
    <property type="molecule type" value="Genomic_DNA"/>
</dbReference>
<evidence type="ECO:0000313" key="1">
    <source>
        <dbReference type="EMBL" id="AHW61551.1"/>
    </source>
</evidence>